<gene>
    <name evidence="4" type="ORF">PSP31121_05065</name>
</gene>
<dbReference type="EMBL" id="CABPSR010000023">
    <property type="protein sequence ID" value="VVE85074.1"/>
    <property type="molecule type" value="Genomic_DNA"/>
</dbReference>
<accession>A0A5E5BH72</accession>
<protein>
    <submittedName>
        <fullName evidence="4">Uncharacterized protein</fullName>
    </submittedName>
</protein>
<dbReference type="AlphaFoldDB" id="A0A5E5BH72"/>
<evidence type="ECO:0000313" key="5">
    <source>
        <dbReference type="Proteomes" id="UP000335538"/>
    </source>
</evidence>
<dbReference type="PANTHER" id="PTHR23084">
    <property type="entry name" value="PHOSPHATIDYLINOSITOL-4-PHOSPHATE 5-KINASE RELATED"/>
    <property type="match status" value="1"/>
</dbReference>
<feature type="coiled-coil region" evidence="2">
    <location>
        <begin position="20"/>
        <end position="50"/>
    </location>
</feature>
<dbReference type="Proteomes" id="UP000335538">
    <property type="component" value="Unassembled WGS sequence"/>
</dbReference>
<dbReference type="Pfam" id="PF02493">
    <property type="entry name" value="MORN"/>
    <property type="match status" value="3"/>
</dbReference>
<sequence>MQTNNTAAQGTATEESRPQLEMLRESIKQYENARIEYTDAEKEVIELYDRPPNAPPNENDAAVMLRNFREKFEIFKETYERVLATNKSEGVLGDLDESAGGFRTIRPEGFEYDFISATQFFEKNLVKLALHTGYYSANKHTFETVKSECLVISRDVKKLLNKCLESISEKNSIDAREMKGANEYIKIKLTDIESFHKHLLEIYIRGVGFDDEGMDLLGGDYRALLITSEEVLTEIEKILLCAREDSIVDYTSPTGAKKTLILDGDGDLKRVRAKIAGAGLYEGGWKNDKPEGDGALVYRNGNQYEGAWSAGVPHGWGKYIDAAGNKYQGELERGVAHGWGVLELIDGSQCEGNWAAGDLVGAGVFYNSDRIKIDVVFNNRSCIDIAEGKENLHCFYRLMLGAADRVINGYVEVALRRCAKVIENSSLHTTINLNKYADYQKTMLDLVDQAHKRLFLGKHERMVAWDNALKVNGRGILFDPNLISHSIKIEILPPVADGGRYAVTIFNAGSGLNHHNKINGTNKFETRLTVYFDAEKINYLQKIFVENIKLQVKDFYNAIIDRQSFSSVKDSDAHHKYDVVHQTAQIAGNCMIESWMAVFKNKAAQMHGQLGLIYYNMFRNDLMKLVLNDELEKIGRPTQNNVGQEKVGQEKVGQEKVGQEKVAEVIAQLQERTTKRIEKIKHDTDKSNVDFFMQTAEQLYPGEQKKQATLMACIEPVEWKNNLDVLISGPGRPRPEVLLASAFSKYVKRKLKILGLES</sequence>
<proteinExistence type="predicted"/>
<dbReference type="SUPFAM" id="SSF82185">
    <property type="entry name" value="Histone H3 K4-specific methyltransferase SET7/9 N-terminal domain"/>
    <property type="match status" value="1"/>
</dbReference>
<dbReference type="Gene3D" id="2.20.110.10">
    <property type="entry name" value="Histone H3 K4-specific methyltransferase SET7/9 N-terminal domain"/>
    <property type="match status" value="2"/>
</dbReference>
<feature type="region of interest" description="Disordered" evidence="3">
    <location>
        <begin position="1"/>
        <end position="20"/>
    </location>
</feature>
<organism evidence="4 5">
    <name type="scientific">Pandoraea sputorum</name>
    <dbReference type="NCBI Taxonomy" id="93222"/>
    <lineage>
        <taxon>Bacteria</taxon>
        <taxon>Pseudomonadati</taxon>
        <taxon>Pseudomonadota</taxon>
        <taxon>Betaproteobacteria</taxon>
        <taxon>Burkholderiales</taxon>
        <taxon>Burkholderiaceae</taxon>
        <taxon>Pandoraea</taxon>
    </lineage>
</organism>
<feature type="compositionally biased region" description="Low complexity" evidence="3">
    <location>
        <begin position="1"/>
        <end position="13"/>
    </location>
</feature>
<dbReference type="InterPro" id="IPR003409">
    <property type="entry name" value="MORN"/>
</dbReference>
<evidence type="ECO:0000256" key="1">
    <source>
        <dbReference type="ARBA" id="ARBA00022737"/>
    </source>
</evidence>
<evidence type="ECO:0000256" key="2">
    <source>
        <dbReference type="SAM" id="Coils"/>
    </source>
</evidence>
<reference evidence="4 5" key="1">
    <citation type="submission" date="2019-08" db="EMBL/GenBank/DDBJ databases">
        <authorList>
            <person name="Peeters C."/>
        </authorList>
    </citation>
    <scope>NUCLEOTIDE SEQUENCE [LARGE SCALE GENOMIC DNA]</scope>
    <source>
        <strain evidence="4 5">LMG 31121</strain>
    </source>
</reference>
<dbReference type="SMART" id="SM00698">
    <property type="entry name" value="MORN"/>
    <property type="match status" value="3"/>
</dbReference>
<evidence type="ECO:0000256" key="3">
    <source>
        <dbReference type="SAM" id="MobiDB-lite"/>
    </source>
</evidence>
<name>A0A5E5BH72_9BURK</name>
<dbReference type="PANTHER" id="PTHR23084:SF263">
    <property type="entry name" value="MORN REPEAT-CONTAINING PROTEIN 1"/>
    <property type="match status" value="1"/>
</dbReference>
<keyword evidence="2" id="KW-0175">Coiled coil</keyword>
<keyword evidence="1" id="KW-0677">Repeat</keyword>
<evidence type="ECO:0000313" key="4">
    <source>
        <dbReference type="EMBL" id="VVE85074.1"/>
    </source>
</evidence>